<dbReference type="STRING" id="52441.SAMN05216302_101314"/>
<organism evidence="1 2">
    <name type="scientific">Nitrosomonas aestuarii</name>
    <dbReference type="NCBI Taxonomy" id="52441"/>
    <lineage>
        <taxon>Bacteria</taxon>
        <taxon>Pseudomonadati</taxon>
        <taxon>Pseudomonadota</taxon>
        <taxon>Betaproteobacteria</taxon>
        <taxon>Nitrosomonadales</taxon>
        <taxon>Nitrosomonadaceae</taxon>
        <taxon>Nitrosomonas</taxon>
    </lineage>
</organism>
<protein>
    <submittedName>
        <fullName evidence="1">Uncharacterized protein</fullName>
    </submittedName>
</protein>
<evidence type="ECO:0000313" key="1">
    <source>
        <dbReference type="EMBL" id="SFK70899.1"/>
    </source>
</evidence>
<dbReference type="Proteomes" id="UP000199533">
    <property type="component" value="Unassembled WGS sequence"/>
</dbReference>
<reference evidence="2" key="1">
    <citation type="submission" date="2016-10" db="EMBL/GenBank/DDBJ databases">
        <authorList>
            <person name="Varghese N."/>
            <person name="Submissions S."/>
        </authorList>
    </citation>
    <scope>NUCLEOTIDE SEQUENCE [LARGE SCALE GENOMIC DNA]</scope>
    <source>
        <strain evidence="2">Nm69</strain>
    </source>
</reference>
<accession>A0A1I4BSB5</accession>
<gene>
    <name evidence="1" type="ORF">SAMN05216302_101314</name>
</gene>
<sequence length="111" mass="12790">MLQCILVVMLVGVIGYGNTQLMRNFPMESKFGQLKSHAYPQIKIDKETMVMGAGVQVRDANNLFIIPTMLNQTGYIRYQIDSMGLVYRIWFLTPEEIKSAKEEEKVRKQSK</sequence>
<dbReference type="EMBL" id="FOSP01000013">
    <property type="protein sequence ID" value="SFK70899.1"/>
    <property type="molecule type" value="Genomic_DNA"/>
</dbReference>
<keyword evidence="2" id="KW-1185">Reference proteome</keyword>
<proteinExistence type="predicted"/>
<dbReference type="AlphaFoldDB" id="A0A1I4BSB5"/>
<name>A0A1I4BSB5_9PROT</name>
<evidence type="ECO:0000313" key="2">
    <source>
        <dbReference type="Proteomes" id="UP000199533"/>
    </source>
</evidence>